<dbReference type="OrthoDB" id="5398391at2759"/>
<dbReference type="Gene3D" id="1.10.3330.10">
    <property type="entry name" value="Oxo-4-hydroxy-4-carboxy-5-ureidoimidazoline decarboxylase"/>
    <property type="match status" value="1"/>
</dbReference>
<dbReference type="SUPFAM" id="SSF158694">
    <property type="entry name" value="UraD-Like"/>
    <property type="match status" value="1"/>
</dbReference>
<reference evidence="4 5" key="1">
    <citation type="journal article" date="2012" name="G3 (Bethesda)">
        <title>Pichia sorbitophila, an interspecies yeast hybrid reveals early steps of genome resolution following polyploidization.</title>
        <authorList>
            <person name="Leh Louis V."/>
            <person name="Despons L."/>
            <person name="Friedrich A."/>
            <person name="Martin T."/>
            <person name="Durrens P."/>
            <person name="Casaregola S."/>
            <person name="Neuveglise C."/>
            <person name="Fairhead C."/>
            <person name="Marck C."/>
            <person name="Cruz J.A."/>
            <person name="Straub M.L."/>
            <person name="Kugler V."/>
            <person name="Sacerdot C."/>
            <person name="Uzunov Z."/>
            <person name="Thierry A."/>
            <person name="Weiss S."/>
            <person name="Bleykasten C."/>
            <person name="De Montigny J."/>
            <person name="Jacques N."/>
            <person name="Jung P."/>
            <person name="Lemaire M."/>
            <person name="Mallet S."/>
            <person name="Morel G."/>
            <person name="Richard G.F."/>
            <person name="Sarkar A."/>
            <person name="Savel G."/>
            <person name="Schacherer J."/>
            <person name="Seret M.L."/>
            <person name="Talla E."/>
            <person name="Samson G."/>
            <person name="Jubin C."/>
            <person name="Poulain J."/>
            <person name="Vacherie B."/>
            <person name="Barbe V."/>
            <person name="Pelletier E."/>
            <person name="Sherman D.J."/>
            <person name="Westhof E."/>
            <person name="Weissenbach J."/>
            <person name="Baret P.V."/>
            <person name="Wincker P."/>
            <person name="Gaillardin C."/>
            <person name="Dujon B."/>
            <person name="Souciet J.L."/>
        </authorList>
    </citation>
    <scope>NUCLEOTIDE SEQUENCE [LARGE SCALE GENOMIC DNA]</scope>
    <source>
        <strain evidence="5">ATCC MYA-4447 / BCRC 22081 / CBS 7064 / NBRC 10061 / NRRL Y-12695</strain>
    </source>
</reference>
<gene>
    <name evidence="4" type="primary">Piso0_004768</name>
    <name evidence="4" type="ORF">GNLVRS01_PISO0N00717g</name>
</gene>
<name>G8Y0D2_PICSO</name>
<dbReference type="OMA" id="RINSGNT"/>
<feature type="region of interest" description="Disordered" evidence="2">
    <location>
        <begin position="98"/>
        <end position="117"/>
    </location>
</feature>
<dbReference type="Pfam" id="PF09349">
    <property type="entry name" value="OHCU_decarbox"/>
    <property type="match status" value="1"/>
</dbReference>
<feature type="compositionally biased region" description="Low complexity" evidence="2">
    <location>
        <begin position="101"/>
        <end position="114"/>
    </location>
</feature>
<protein>
    <submittedName>
        <fullName evidence="4">Piso0_004768 protein</fullName>
    </submittedName>
</protein>
<evidence type="ECO:0000256" key="2">
    <source>
        <dbReference type="SAM" id="MobiDB-lite"/>
    </source>
</evidence>
<dbReference type="STRING" id="559304.G8Y0D2"/>
<dbReference type="eggNOG" id="ENOG502S227">
    <property type="taxonomic scope" value="Eukaryota"/>
</dbReference>
<dbReference type="Proteomes" id="UP000005222">
    <property type="component" value="Chromosome N"/>
</dbReference>
<dbReference type="InterPro" id="IPR018020">
    <property type="entry name" value="OHCU_decarboxylase"/>
</dbReference>
<dbReference type="PANTHER" id="PTHR37987:SF1">
    <property type="entry name" value="OXO-4-HYDROXY-4-CARBOXY-5-UREIDOIMIDAZOLINE DECARBOXYLASE DOMAIN-CONTAINING PROTEIN"/>
    <property type="match status" value="1"/>
</dbReference>
<evidence type="ECO:0000313" key="4">
    <source>
        <dbReference type="EMBL" id="CCE86285.1"/>
    </source>
</evidence>
<keyword evidence="5" id="KW-1185">Reference proteome</keyword>
<keyword evidence="1" id="KW-0659">Purine metabolism</keyword>
<accession>G8Y0D2</accession>
<organism evidence="4 5">
    <name type="scientific">Pichia sorbitophila (strain ATCC MYA-4447 / BCRC 22081 / CBS 7064 / NBRC 10061 / NRRL Y-12695)</name>
    <name type="common">Hybrid yeast</name>
    <dbReference type="NCBI Taxonomy" id="559304"/>
    <lineage>
        <taxon>Eukaryota</taxon>
        <taxon>Fungi</taxon>
        <taxon>Dikarya</taxon>
        <taxon>Ascomycota</taxon>
        <taxon>Saccharomycotina</taxon>
        <taxon>Pichiomycetes</taxon>
        <taxon>Debaryomycetaceae</taxon>
        <taxon>Millerozyma</taxon>
    </lineage>
</organism>
<dbReference type="EMBL" id="FO082046">
    <property type="protein sequence ID" value="CCE86285.1"/>
    <property type="molecule type" value="Genomic_DNA"/>
</dbReference>
<dbReference type="InParanoid" id="G8Y0D2"/>
<dbReference type="AlphaFoldDB" id="G8Y0D2"/>
<sequence length="189" mass="21566">MSVSLPPIEVVPSLSITEKIELLNHLFEKCQILSTFLISKLFGADKKYSTYQQFIEDARIYLIDYLEESERRAAETGQPINPDIAAIIGAHPRLGASQRLSSHSSQEQKSLQQSSEEERKKLEELNSLYESTFPGLRYVVFVNGRPRSVIMEDMLQRIQRNDISKERHEAFDAMCDIALDRASKLGAKF</sequence>
<evidence type="ECO:0000256" key="1">
    <source>
        <dbReference type="ARBA" id="ARBA00022631"/>
    </source>
</evidence>
<dbReference type="HOGENOM" id="CLU_092522_0_1_1"/>
<dbReference type="GO" id="GO:0006144">
    <property type="term" value="P:purine nucleobase metabolic process"/>
    <property type="evidence" value="ECO:0007669"/>
    <property type="project" value="UniProtKB-KW"/>
</dbReference>
<proteinExistence type="predicted"/>
<evidence type="ECO:0000259" key="3">
    <source>
        <dbReference type="Pfam" id="PF09349"/>
    </source>
</evidence>
<dbReference type="PANTHER" id="PTHR37987">
    <property type="entry name" value="CHROMOSOME 9, WHOLE GENOME SHOTGUN SEQUENCE"/>
    <property type="match status" value="1"/>
</dbReference>
<feature type="domain" description="Oxo-4-hydroxy-4-carboxy-5-ureidoimidazoline decarboxylase" evidence="3">
    <location>
        <begin position="13"/>
        <end position="182"/>
    </location>
</feature>
<dbReference type="InterPro" id="IPR036778">
    <property type="entry name" value="OHCU_decarboxylase_sf"/>
</dbReference>
<evidence type="ECO:0000313" key="5">
    <source>
        <dbReference type="Proteomes" id="UP000005222"/>
    </source>
</evidence>